<dbReference type="AlphaFoldDB" id="A0A8H3V7Q4"/>
<proteinExistence type="predicted"/>
<accession>A0A8H3V7Q4</accession>
<evidence type="ECO:0000313" key="3">
    <source>
        <dbReference type="EMBL" id="KAE9984014.1"/>
    </source>
</evidence>
<feature type="compositionally biased region" description="Basic and acidic residues" evidence="1">
    <location>
        <begin position="13"/>
        <end position="34"/>
    </location>
</feature>
<evidence type="ECO:0000313" key="4">
    <source>
        <dbReference type="Proteomes" id="UP000447873"/>
    </source>
</evidence>
<organism evidence="3 4">
    <name type="scientific">Venturia inaequalis</name>
    <name type="common">Apple scab fungus</name>
    <dbReference type="NCBI Taxonomy" id="5025"/>
    <lineage>
        <taxon>Eukaryota</taxon>
        <taxon>Fungi</taxon>
        <taxon>Dikarya</taxon>
        <taxon>Ascomycota</taxon>
        <taxon>Pezizomycotina</taxon>
        <taxon>Dothideomycetes</taxon>
        <taxon>Pleosporomycetidae</taxon>
        <taxon>Venturiales</taxon>
        <taxon>Venturiaceae</taxon>
        <taxon>Venturia</taxon>
    </lineage>
</organism>
<evidence type="ECO:0000256" key="1">
    <source>
        <dbReference type="SAM" id="MobiDB-lite"/>
    </source>
</evidence>
<feature type="compositionally biased region" description="Acidic residues" evidence="1">
    <location>
        <begin position="200"/>
        <end position="209"/>
    </location>
</feature>
<sequence length="486" mass="56617">MPPKTKLPTSRKIVRESAKDEVKQDNSLKEHDAHIAQVKKLRDESVALRMTKDDLKKLENVRRFGKASMTELLTETHHHVAAIEVKQFLEWNKTTEAIEFPSTNGETQSLIKAPSYSTDVLIGQGFSRFHAKTIQRKVEEQRKEQGPDATPEPAPILQEENVEPAKLTKRMRKLQVKNQIASKLNDRAAAAQAETPLSGEESDREDNEIDTSRKDQIEEALRQGWRPEHVSTLNTLKSYDKFLSNSIPEWEQEELLLEYLEEFVENSESDVCKKKFEEMSSPYQRDAEEITSDFDNISTWFDKRETAMHNAREAAKEPQELAEMDVGSWPEERFRYIKLRKRYTKIDAGVKVKSNTKASKEARVKYNDWYEMSYEILLDKETMDEFPAPPIKFCTQCRKNQNILGFCEHALKKWYESSEDMEETLRLESRRWHPDRFQKCAPSVKVDMVLKATEMFQLVGKLVIVEEEAEVTTTTAKESRPWDWED</sequence>
<evidence type="ECO:0000313" key="2">
    <source>
        <dbReference type="EMBL" id="KAE9980498.1"/>
    </source>
</evidence>
<reference evidence="3 4" key="1">
    <citation type="submission" date="2018-12" db="EMBL/GenBank/DDBJ databases">
        <title>Venturia inaequalis Genome Resource.</title>
        <authorList>
            <person name="Lichtner F.J."/>
        </authorList>
    </citation>
    <scope>NUCLEOTIDE SEQUENCE [LARGE SCALE GENOMIC DNA]</scope>
    <source>
        <strain evidence="3 4">120213</strain>
        <strain evidence="2">Bline_iso_100314</strain>
    </source>
</reference>
<feature type="compositionally biased region" description="Basic and acidic residues" evidence="1">
    <location>
        <begin position="137"/>
        <end position="146"/>
    </location>
</feature>
<gene>
    <name evidence="2" type="ORF">BLS_008696</name>
    <name evidence="3" type="ORF">EG328_009271</name>
</gene>
<protein>
    <submittedName>
        <fullName evidence="3">Uncharacterized protein</fullName>
    </submittedName>
</protein>
<feature type="region of interest" description="Disordered" evidence="1">
    <location>
        <begin position="185"/>
        <end position="212"/>
    </location>
</feature>
<feature type="region of interest" description="Disordered" evidence="1">
    <location>
        <begin position="137"/>
        <end position="164"/>
    </location>
</feature>
<dbReference type="EMBL" id="WNWS01000055">
    <property type="protein sequence ID" value="KAE9984014.1"/>
    <property type="molecule type" value="Genomic_DNA"/>
</dbReference>
<feature type="region of interest" description="Disordered" evidence="1">
    <location>
        <begin position="1"/>
        <end position="34"/>
    </location>
</feature>
<dbReference type="EMBL" id="WNWQ01000075">
    <property type="protein sequence ID" value="KAE9980498.1"/>
    <property type="molecule type" value="Genomic_DNA"/>
</dbReference>
<dbReference type="Proteomes" id="UP000447873">
    <property type="component" value="Unassembled WGS sequence"/>
</dbReference>
<comment type="caution">
    <text evidence="3">The sequence shown here is derived from an EMBL/GenBank/DDBJ whole genome shotgun (WGS) entry which is preliminary data.</text>
</comment>
<name>A0A8H3V7Q4_VENIN</name>
<dbReference type="Proteomes" id="UP000433883">
    <property type="component" value="Unassembled WGS sequence"/>
</dbReference>